<dbReference type="RefSeq" id="WP_196934413.1">
    <property type="nucleotide sequence ID" value="NZ_MU158698.1"/>
</dbReference>
<dbReference type="Proteomes" id="UP000616201">
    <property type="component" value="Unassembled WGS sequence"/>
</dbReference>
<sequence length="129" mass="15289">MIKSKADTNLYLGHYPPENFIRENFKDAPFILEGDILQVDSVSGFEKVIVFKIDSVWKGDILEDTIQYATSNDLRLNEYTYSRQIVFLQKQPKVKYYTYTDSIEYFPIGENTVWSLDKEFKRYLLDFSK</sequence>
<dbReference type="AlphaFoldDB" id="A0A928UWJ2"/>
<comment type="caution">
    <text evidence="1">The sequence shown here is derived from an EMBL/GenBank/DDBJ whole genome shotgun (WGS) entry which is preliminary data.</text>
</comment>
<evidence type="ECO:0000313" key="2">
    <source>
        <dbReference type="Proteomes" id="UP000616201"/>
    </source>
</evidence>
<dbReference type="EMBL" id="PRDK01000001">
    <property type="protein sequence ID" value="MBE8712067.1"/>
    <property type="molecule type" value="Genomic_DNA"/>
</dbReference>
<accession>A0A928UWJ2</accession>
<organism evidence="1 2">
    <name type="scientific">Sphingobacterium hungaricum</name>
    <dbReference type="NCBI Taxonomy" id="2082723"/>
    <lineage>
        <taxon>Bacteria</taxon>
        <taxon>Pseudomonadati</taxon>
        <taxon>Bacteroidota</taxon>
        <taxon>Sphingobacteriia</taxon>
        <taxon>Sphingobacteriales</taxon>
        <taxon>Sphingobacteriaceae</taxon>
        <taxon>Sphingobacterium</taxon>
    </lineage>
</organism>
<protein>
    <submittedName>
        <fullName evidence="1">Uncharacterized protein</fullName>
    </submittedName>
</protein>
<keyword evidence="2" id="KW-1185">Reference proteome</keyword>
<evidence type="ECO:0000313" key="1">
    <source>
        <dbReference type="EMBL" id="MBE8712067.1"/>
    </source>
</evidence>
<reference evidence="1" key="1">
    <citation type="submission" date="2018-02" db="EMBL/GenBank/DDBJ databases">
        <authorList>
            <person name="Vasarhelyi B.M."/>
            <person name="Deshmukh S."/>
            <person name="Balint B."/>
            <person name="Kukolya J."/>
        </authorList>
    </citation>
    <scope>NUCLEOTIDE SEQUENCE</scope>
    <source>
        <strain evidence="1">KB22</strain>
    </source>
</reference>
<name>A0A928UWJ2_9SPHI</name>
<gene>
    <name evidence="1" type="ORF">C4F49_00015</name>
</gene>
<proteinExistence type="predicted"/>